<dbReference type="EMBL" id="BGZJ01000001">
    <property type="protein sequence ID" value="GBO94084.1"/>
    <property type="molecule type" value="Genomic_DNA"/>
</dbReference>
<dbReference type="InterPro" id="IPR018523">
    <property type="entry name" value="Isocitrate_lyase_ph_CS"/>
</dbReference>
<comment type="caution">
    <text evidence="1">The sequence shown here is derived from an EMBL/GenBank/DDBJ whole genome shotgun (WGS) entry which is preliminary data.</text>
</comment>
<protein>
    <submittedName>
        <fullName evidence="1">Isocitrate lyase-family enzyme</fullName>
    </submittedName>
</protein>
<dbReference type="PANTHER" id="PTHR42905:SF5">
    <property type="entry name" value="CARBOXYVINYL-CARBOXYPHOSPHONATE PHOSPHORYLMUTASE, CHLOROPLASTIC"/>
    <property type="match status" value="1"/>
</dbReference>
<dbReference type="Proteomes" id="UP000266091">
    <property type="component" value="Unassembled WGS sequence"/>
</dbReference>
<accession>A0A388SHC6</accession>
<dbReference type="PROSITE" id="PS00161">
    <property type="entry name" value="ISOCITRATE_LYASE"/>
    <property type="match status" value="1"/>
</dbReference>
<dbReference type="AlphaFoldDB" id="A0A388SHC6"/>
<dbReference type="InterPro" id="IPR015813">
    <property type="entry name" value="Pyrv/PenolPyrv_kinase-like_dom"/>
</dbReference>
<reference evidence="1 2" key="1">
    <citation type="journal article" date="2018" name="Int. J. Syst. Evol. Microbiol.">
        <title>Mesosutterella multiformis gen. nov., sp. nov., a member of the family Sutterellaceae and Sutterella megalosphaeroides sp. nov., isolated from human faeces.</title>
        <authorList>
            <person name="Sakamoto M."/>
            <person name="Ikeyama N."/>
            <person name="Kunihiro T."/>
            <person name="Iino T."/>
            <person name="Yuki M."/>
            <person name="Ohkuma M."/>
        </authorList>
    </citation>
    <scope>NUCLEOTIDE SEQUENCE [LARGE SCALE GENOMIC DNA]</scope>
    <source>
        <strain evidence="1 2">4NBBH2</strain>
    </source>
</reference>
<proteinExistence type="predicted"/>
<name>A0A388SHC6_9BURK</name>
<evidence type="ECO:0000313" key="2">
    <source>
        <dbReference type="Proteomes" id="UP000266091"/>
    </source>
</evidence>
<evidence type="ECO:0000313" key="1">
    <source>
        <dbReference type="EMBL" id="GBO94084.1"/>
    </source>
</evidence>
<organism evidence="1 2">
    <name type="scientific">Mesosutterella multiformis</name>
    <dbReference type="NCBI Taxonomy" id="2259133"/>
    <lineage>
        <taxon>Bacteria</taxon>
        <taxon>Pseudomonadati</taxon>
        <taxon>Pseudomonadota</taxon>
        <taxon>Betaproteobacteria</taxon>
        <taxon>Burkholderiales</taxon>
        <taxon>Sutterellaceae</taxon>
        <taxon>Mesosutterella</taxon>
    </lineage>
</organism>
<dbReference type="InterPro" id="IPR040442">
    <property type="entry name" value="Pyrv_kinase-like_dom_sf"/>
</dbReference>
<dbReference type="InterPro" id="IPR039556">
    <property type="entry name" value="ICL/PEPM"/>
</dbReference>
<dbReference type="Gene3D" id="3.20.20.60">
    <property type="entry name" value="Phosphoenolpyruvate-binding domains"/>
    <property type="match status" value="1"/>
</dbReference>
<dbReference type="RefSeq" id="WP_116270347.1">
    <property type="nucleotide sequence ID" value="NZ_BGZJ01000001.1"/>
</dbReference>
<dbReference type="SUPFAM" id="SSF51621">
    <property type="entry name" value="Phosphoenolpyruvate/pyruvate domain"/>
    <property type="match status" value="1"/>
</dbReference>
<dbReference type="CDD" id="cd00377">
    <property type="entry name" value="ICL_PEPM"/>
    <property type="match status" value="1"/>
</dbReference>
<dbReference type="PANTHER" id="PTHR42905">
    <property type="entry name" value="PHOSPHOENOLPYRUVATE CARBOXYLASE"/>
    <property type="match status" value="1"/>
</dbReference>
<keyword evidence="2" id="KW-1185">Reference proteome</keyword>
<keyword evidence="1" id="KW-0456">Lyase</keyword>
<dbReference type="OrthoDB" id="9771433at2"/>
<sequence>MKTSEAKRLEFRRNLETGTFMIAPGIYDALSAKIAEVSGLNCLAMGGYAISATRLGQPDVGLLSLTEMRESLKQICEATDIPVIGDGDTGYGNALNVIRTENEYERAGASCIFFEDQKWPKRCGHMEGKQVIPAEIHVQKIRAACDARIDKNTVIMARTDTRAINGVDDAIRRGHLYADAGAEILFIEALRDREEVERLAREFEGTGTYLFANMIEGGKTPIIPASELKEMGYAGVFWSCASLYLVAKTLKDAFTELARDGTSDAFLSRMIDFSEFNHFIGLDRYRELEKRYAADDKSQP</sequence>
<dbReference type="GO" id="GO:0016833">
    <property type="term" value="F:oxo-acid-lyase activity"/>
    <property type="evidence" value="ECO:0007669"/>
    <property type="project" value="UniProtKB-ARBA"/>
</dbReference>
<accession>A0A401LMR9</accession>
<gene>
    <name evidence="1" type="ORF">MESMUL_14380</name>
</gene>
<dbReference type="Pfam" id="PF13714">
    <property type="entry name" value="PEP_mutase"/>
    <property type="match status" value="1"/>
</dbReference>